<keyword evidence="4" id="KW-1185">Reference proteome</keyword>
<reference evidence="3" key="1">
    <citation type="journal article" date="2020" name="Fungal Divers.">
        <title>Resolving the Mortierellaceae phylogeny through synthesis of multi-gene phylogenetics and phylogenomics.</title>
        <authorList>
            <person name="Vandepol N."/>
            <person name="Liber J."/>
            <person name="Desiro A."/>
            <person name="Na H."/>
            <person name="Kennedy M."/>
            <person name="Barry K."/>
            <person name="Grigoriev I.V."/>
            <person name="Miller A.N."/>
            <person name="O'Donnell K."/>
            <person name="Stajich J.E."/>
            <person name="Bonito G."/>
        </authorList>
    </citation>
    <scope>NUCLEOTIDE SEQUENCE</scope>
    <source>
        <strain evidence="3">CK1249</strain>
    </source>
</reference>
<dbReference type="Gene3D" id="2.70.220.10">
    <property type="entry name" value="Ganglioside GM2 activator"/>
    <property type="match status" value="1"/>
</dbReference>
<organism evidence="3 4">
    <name type="scientific">Mortierella alpina</name>
    <name type="common">Oleaginous fungus</name>
    <name type="synonym">Mortierella renispora</name>
    <dbReference type="NCBI Taxonomy" id="64518"/>
    <lineage>
        <taxon>Eukaryota</taxon>
        <taxon>Fungi</taxon>
        <taxon>Fungi incertae sedis</taxon>
        <taxon>Mucoromycota</taxon>
        <taxon>Mortierellomycotina</taxon>
        <taxon>Mortierellomycetes</taxon>
        <taxon>Mortierellales</taxon>
        <taxon>Mortierellaceae</taxon>
        <taxon>Mortierella</taxon>
    </lineage>
</organism>
<sequence length="77" mass="7897">MKFLPAVVALVLLASSTAVAVNVDNCGTDADSFKLTKATFSPDPPQAGKKACVTLKGTLKKDITGGNIAVTVSNDLF</sequence>
<comment type="caution">
    <text evidence="3">The sequence shown here is derived from an EMBL/GenBank/DDBJ whole genome shotgun (WGS) entry which is preliminary data.</text>
</comment>
<dbReference type="Proteomes" id="UP000738359">
    <property type="component" value="Unassembled WGS sequence"/>
</dbReference>
<accession>A0A9P6IZ41</accession>
<feature type="signal peptide" evidence="2">
    <location>
        <begin position="1"/>
        <end position="20"/>
    </location>
</feature>
<protein>
    <submittedName>
        <fullName evidence="3">Uncharacterized protein</fullName>
    </submittedName>
</protein>
<dbReference type="InterPro" id="IPR036846">
    <property type="entry name" value="GM2-AP_sf"/>
</dbReference>
<dbReference type="OrthoDB" id="6409159at2759"/>
<evidence type="ECO:0000313" key="4">
    <source>
        <dbReference type="Proteomes" id="UP000738359"/>
    </source>
</evidence>
<evidence type="ECO:0000313" key="3">
    <source>
        <dbReference type="EMBL" id="KAF9954795.1"/>
    </source>
</evidence>
<feature type="chain" id="PRO_5040143188" evidence="2">
    <location>
        <begin position="21"/>
        <end position="77"/>
    </location>
</feature>
<feature type="non-terminal residue" evidence="3">
    <location>
        <position position="77"/>
    </location>
</feature>
<keyword evidence="1 2" id="KW-0732">Signal</keyword>
<gene>
    <name evidence="3" type="ORF">BGZ70_010448</name>
</gene>
<evidence type="ECO:0000256" key="2">
    <source>
        <dbReference type="SAM" id="SignalP"/>
    </source>
</evidence>
<name>A0A9P6IZ41_MORAP</name>
<evidence type="ECO:0000256" key="1">
    <source>
        <dbReference type="ARBA" id="ARBA00022729"/>
    </source>
</evidence>
<dbReference type="EMBL" id="JAAAHY010000946">
    <property type="protein sequence ID" value="KAF9954795.1"/>
    <property type="molecule type" value="Genomic_DNA"/>
</dbReference>
<proteinExistence type="predicted"/>
<dbReference type="AlphaFoldDB" id="A0A9P6IZ41"/>